<keyword evidence="2" id="KW-1185">Reference proteome</keyword>
<dbReference type="EMBL" id="JAJHUN010000009">
    <property type="protein sequence ID" value="KAJ4151490.1"/>
    <property type="molecule type" value="Genomic_DNA"/>
</dbReference>
<name>A0A9W8ULX1_AKAMU</name>
<dbReference type="KEGG" id="amus:LMH87_012183"/>
<reference evidence="1" key="1">
    <citation type="journal article" date="2023" name="Access Microbiol">
        <title>De-novo genome assembly for Akanthomyces muscarius, a biocontrol agent of insect agricultural pests.</title>
        <authorList>
            <person name="Erdos Z."/>
            <person name="Studholme D.J."/>
            <person name="Raymond B."/>
            <person name="Sharma M."/>
        </authorList>
    </citation>
    <scope>NUCLEOTIDE SEQUENCE</scope>
    <source>
        <strain evidence="1">Ve6</strain>
    </source>
</reference>
<proteinExistence type="predicted"/>
<evidence type="ECO:0000313" key="2">
    <source>
        <dbReference type="Proteomes" id="UP001144673"/>
    </source>
</evidence>
<evidence type="ECO:0000313" key="1">
    <source>
        <dbReference type="EMBL" id="KAJ4151490.1"/>
    </source>
</evidence>
<accession>A0A9W8ULX1</accession>
<comment type="caution">
    <text evidence="1">The sequence shown here is derived from an EMBL/GenBank/DDBJ whole genome shotgun (WGS) entry which is preliminary data.</text>
</comment>
<dbReference type="GeneID" id="80899342"/>
<dbReference type="RefSeq" id="XP_056053204.1">
    <property type="nucleotide sequence ID" value="XM_056201453.1"/>
</dbReference>
<gene>
    <name evidence="1" type="ORF">LMH87_012183</name>
</gene>
<protein>
    <submittedName>
        <fullName evidence="1">Uncharacterized protein</fullName>
    </submittedName>
</protein>
<organism evidence="1 2">
    <name type="scientific">Akanthomyces muscarius</name>
    <name type="common">Entomopathogenic fungus</name>
    <name type="synonym">Lecanicillium muscarium</name>
    <dbReference type="NCBI Taxonomy" id="2231603"/>
    <lineage>
        <taxon>Eukaryota</taxon>
        <taxon>Fungi</taxon>
        <taxon>Dikarya</taxon>
        <taxon>Ascomycota</taxon>
        <taxon>Pezizomycotina</taxon>
        <taxon>Sordariomycetes</taxon>
        <taxon>Hypocreomycetidae</taxon>
        <taxon>Hypocreales</taxon>
        <taxon>Cordycipitaceae</taxon>
        <taxon>Akanthomyces</taxon>
    </lineage>
</organism>
<sequence>MLSTCTASQAARDPAVRRPVLHHKGDMREHTVVTTRELNKATQRGHALLLAARSRRRTLNCGVSVKAR</sequence>
<dbReference type="AlphaFoldDB" id="A0A9W8ULX1"/>
<dbReference type="Proteomes" id="UP001144673">
    <property type="component" value="Chromosome 4"/>
</dbReference>